<sequence>MLYLGVMACSQIVSAQGECFIEEEAKLYVLIAGNAGIGSPPLLVFPAKMGD</sequence>
<comment type="caution">
    <text evidence="1">The sequence shown here is derived from an EMBL/GenBank/DDBJ whole genome shotgun (WGS) entry which is preliminary data.</text>
</comment>
<gene>
    <name evidence="1" type="ORF">S01H4_65064</name>
</gene>
<feature type="non-terminal residue" evidence="1">
    <location>
        <position position="51"/>
    </location>
</feature>
<organism evidence="1">
    <name type="scientific">marine sediment metagenome</name>
    <dbReference type="NCBI Taxonomy" id="412755"/>
    <lineage>
        <taxon>unclassified sequences</taxon>
        <taxon>metagenomes</taxon>
        <taxon>ecological metagenomes</taxon>
    </lineage>
</organism>
<accession>X1DQK3</accession>
<dbReference type="AlphaFoldDB" id="X1DQK3"/>
<name>X1DQK3_9ZZZZ</name>
<dbReference type="EMBL" id="BART01039675">
    <property type="protein sequence ID" value="GAH22447.1"/>
    <property type="molecule type" value="Genomic_DNA"/>
</dbReference>
<proteinExistence type="predicted"/>
<protein>
    <submittedName>
        <fullName evidence="1">Uncharacterized protein</fullName>
    </submittedName>
</protein>
<evidence type="ECO:0000313" key="1">
    <source>
        <dbReference type="EMBL" id="GAH22447.1"/>
    </source>
</evidence>
<reference evidence="1" key="1">
    <citation type="journal article" date="2014" name="Front. Microbiol.">
        <title>High frequency of phylogenetically diverse reductive dehalogenase-homologous genes in deep subseafloor sedimentary metagenomes.</title>
        <authorList>
            <person name="Kawai M."/>
            <person name="Futagami T."/>
            <person name="Toyoda A."/>
            <person name="Takaki Y."/>
            <person name="Nishi S."/>
            <person name="Hori S."/>
            <person name="Arai W."/>
            <person name="Tsubouchi T."/>
            <person name="Morono Y."/>
            <person name="Uchiyama I."/>
            <person name="Ito T."/>
            <person name="Fujiyama A."/>
            <person name="Inagaki F."/>
            <person name="Takami H."/>
        </authorList>
    </citation>
    <scope>NUCLEOTIDE SEQUENCE</scope>
    <source>
        <strain evidence="1">Expedition CK06-06</strain>
    </source>
</reference>